<dbReference type="Gene3D" id="3.40.50.2300">
    <property type="match status" value="2"/>
</dbReference>
<evidence type="ECO:0000313" key="5">
    <source>
        <dbReference type="EMBL" id="NYI95978.1"/>
    </source>
</evidence>
<dbReference type="InterPro" id="IPR028082">
    <property type="entry name" value="Peripla_BP_I"/>
</dbReference>
<dbReference type="Pfam" id="PF13377">
    <property type="entry name" value="Peripla_BP_3"/>
    <property type="match status" value="1"/>
</dbReference>
<organism evidence="5 6">
    <name type="scientific">Streptomonospora nanhaiensis</name>
    <dbReference type="NCBI Taxonomy" id="1323731"/>
    <lineage>
        <taxon>Bacteria</taxon>
        <taxon>Bacillati</taxon>
        <taxon>Actinomycetota</taxon>
        <taxon>Actinomycetes</taxon>
        <taxon>Streptosporangiales</taxon>
        <taxon>Nocardiopsidaceae</taxon>
        <taxon>Streptomonospora</taxon>
    </lineage>
</organism>
<dbReference type="PROSITE" id="PS50932">
    <property type="entry name" value="HTH_LACI_2"/>
    <property type="match status" value="1"/>
</dbReference>
<evidence type="ECO:0000256" key="1">
    <source>
        <dbReference type="ARBA" id="ARBA00023015"/>
    </source>
</evidence>
<reference evidence="5 6" key="1">
    <citation type="submission" date="2020-07" db="EMBL/GenBank/DDBJ databases">
        <title>Sequencing the genomes of 1000 actinobacteria strains.</title>
        <authorList>
            <person name="Klenk H.-P."/>
        </authorList>
    </citation>
    <scope>NUCLEOTIDE SEQUENCE [LARGE SCALE GENOMIC DNA]</scope>
    <source>
        <strain evidence="5 6">DSM 45927</strain>
    </source>
</reference>
<dbReference type="PANTHER" id="PTHR30146:SF153">
    <property type="entry name" value="LACTOSE OPERON REPRESSOR"/>
    <property type="match status" value="1"/>
</dbReference>
<dbReference type="AlphaFoldDB" id="A0A853BKE9"/>
<dbReference type="Pfam" id="PF00356">
    <property type="entry name" value="LacI"/>
    <property type="match status" value="1"/>
</dbReference>
<dbReference type="Proteomes" id="UP000575985">
    <property type="component" value="Unassembled WGS sequence"/>
</dbReference>
<evidence type="ECO:0000256" key="2">
    <source>
        <dbReference type="ARBA" id="ARBA00023125"/>
    </source>
</evidence>
<dbReference type="InterPro" id="IPR000843">
    <property type="entry name" value="HTH_LacI"/>
</dbReference>
<proteinExistence type="predicted"/>
<dbReference type="GO" id="GO:0000976">
    <property type="term" value="F:transcription cis-regulatory region binding"/>
    <property type="evidence" value="ECO:0007669"/>
    <property type="project" value="TreeGrafter"/>
</dbReference>
<dbReference type="Gene3D" id="1.10.260.40">
    <property type="entry name" value="lambda repressor-like DNA-binding domains"/>
    <property type="match status" value="1"/>
</dbReference>
<keyword evidence="6" id="KW-1185">Reference proteome</keyword>
<dbReference type="RefSeq" id="WP_179767416.1">
    <property type="nucleotide sequence ID" value="NZ_JACCFO010000001.1"/>
</dbReference>
<dbReference type="GO" id="GO:0003700">
    <property type="term" value="F:DNA-binding transcription factor activity"/>
    <property type="evidence" value="ECO:0007669"/>
    <property type="project" value="TreeGrafter"/>
</dbReference>
<feature type="domain" description="HTH lacI-type" evidence="4">
    <location>
        <begin position="8"/>
        <end position="66"/>
    </location>
</feature>
<gene>
    <name evidence="5" type="ORF">HNR12_002255</name>
</gene>
<dbReference type="CDD" id="cd06267">
    <property type="entry name" value="PBP1_LacI_sugar_binding-like"/>
    <property type="match status" value="1"/>
</dbReference>
<dbReference type="SMART" id="SM00354">
    <property type="entry name" value="HTH_LACI"/>
    <property type="match status" value="1"/>
</dbReference>
<evidence type="ECO:0000256" key="3">
    <source>
        <dbReference type="ARBA" id="ARBA00023163"/>
    </source>
</evidence>
<evidence type="ECO:0000259" key="4">
    <source>
        <dbReference type="PROSITE" id="PS50932"/>
    </source>
</evidence>
<keyword evidence="1" id="KW-0805">Transcription regulation</keyword>
<dbReference type="PANTHER" id="PTHR30146">
    <property type="entry name" value="LACI-RELATED TRANSCRIPTIONAL REPRESSOR"/>
    <property type="match status" value="1"/>
</dbReference>
<dbReference type="InterPro" id="IPR046335">
    <property type="entry name" value="LacI/GalR-like_sensor"/>
</dbReference>
<dbReference type="EMBL" id="JACCFO010000001">
    <property type="protein sequence ID" value="NYI95978.1"/>
    <property type="molecule type" value="Genomic_DNA"/>
</dbReference>
<evidence type="ECO:0000313" key="6">
    <source>
        <dbReference type="Proteomes" id="UP000575985"/>
    </source>
</evidence>
<protein>
    <submittedName>
        <fullName evidence="5">DNA-binding LacI/PurR family transcriptional regulator</fullName>
    </submittedName>
</protein>
<dbReference type="SUPFAM" id="SSF53822">
    <property type="entry name" value="Periplasmic binding protein-like I"/>
    <property type="match status" value="1"/>
</dbReference>
<dbReference type="InterPro" id="IPR010982">
    <property type="entry name" value="Lambda_DNA-bd_dom_sf"/>
</dbReference>
<keyword evidence="3" id="KW-0804">Transcription</keyword>
<accession>A0A853BKE9</accession>
<name>A0A853BKE9_9ACTN</name>
<sequence>MTEPPARPTQRDIARRAGVSTATVSYVLNGRRGGAKPPPEETRRRVLRAVAEVGYQVDHAGRSLRRRRTDLVALMYPAPSSPWSDRLVEQLQAGAAERGLGVVALPLGGAASGDAALRVLRERYVDGAVLLPDCGVDPAELARLAGRGLALVVFDDHLAPDGFDVVRQDRARACRAAVEHLVNSGHRRIAYLAHPGEDRWDTGRSVKLRGHRDVLAAHGIAADPGLVLPVADSRPAAYAAVRDLLLRPDPPTAVLSATDRAAIDAVWAARDHGVAVPEGLAVAGIGNIPEGLVITPALTTVGARELDFSREVARLFARLDATAPLPGEVMAAPWELIVRASA</sequence>
<dbReference type="CDD" id="cd01392">
    <property type="entry name" value="HTH_LacI"/>
    <property type="match status" value="1"/>
</dbReference>
<comment type="caution">
    <text evidence="5">The sequence shown here is derived from an EMBL/GenBank/DDBJ whole genome shotgun (WGS) entry which is preliminary data.</text>
</comment>
<keyword evidence="2 5" id="KW-0238">DNA-binding</keyword>
<dbReference type="SUPFAM" id="SSF47413">
    <property type="entry name" value="lambda repressor-like DNA-binding domains"/>
    <property type="match status" value="1"/>
</dbReference>